<evidence type="ECO:0000256" key="7">
    <source>
        <dbReference type="ARBA" id="ARBA00023291"/>
    </source>
</evidence>
<reference evidence="10 11" key="1">
    <citation type="submission" date="2016-06" db="EMBL/GenBank/DDBJ databases">
        <authorList>
            <person name="Kjaerup R.B."/>
            <person name="Dalgaard T.S."/>
            <person name="Juul-Madsen H.R."/>
        </authorList>
    </citation>
    <scope>NUCLEOTIDE SEQUENCE [LARGE SCALE GENOMIC DNA]</scope>
    <source>
        <strain evidence="10 11">1081914.2</strain>
    </source>
</reference>
<dbReference type="Pfam" id="PF13459">
    <property type="entry name" value="Fer4_15"/>
    <property type="match status" value="1"/>
</dbReference>
<comment type="cofactor">
    <cofactor evidence="1">
        <name>[3Fe-4S] cluster</name>
        <dbReference type="ChEBI" id="CHEBI:21137"/>
    </cofactor>
</comment>
<evidence type="ECO:0000256" key="2">
    <source>
        <dbReference type="ARBA" id="ARBA00022448"/>
    </source>
</evidence>
<dbReference type="PROSITE" id="PS51379">
    <property type="entry name" value="4FE4S_FER_2"/>
    <property type="match status" value="1"/>
</dbReference>
<keyword evidence="2 8" id="KW-0813">Transport</keyword>
<gene>
    <name evidence="10" type="ORF">A9X01_01075</name>
</gene>
<dbReference type="InterPro" id="IPR001080">
    <property type="entry name" value="3Fe4S_ferredoxin"/>
</dbReference>
<dbReference type="RefSeq" id="WP_065120234.1">
    <property type="nucleotide sequence ID" value="NZ_LZKQ01000090.1"/>
</dbReference>
<dbReference type="PANTHER" id="PTHR36923:SF3">
    <property type="entry name" value="FERREDOXIN"/>
    <property type="match status" value="1"/>
</dbReference>
<dbReference type="AlphaFoldDB" id="A0A1A3CJQ1"/>
<evidence type="ECO:0000256" key="6">
    <source>
        <dbReference type="ARBA" id="ARBA00023014"/>
    </source>
</evidence>
<keyword evidence="3 8" id="KW-0479">Metal-binding</keyword>
<feature type="domain" description="4Fe-4S ferredoxin-type" evidence="9">
    <location>
        <begin position="2"/>
        <end position="30"/>
    </location>
</feature>
<comment type="function">
    <text evidence="8">Ferredoxins are iron-sulfur proteins that transfer electrons in a wide variety of metabolic reactions.</text>
</comment>
<keyword evidence="4 8" id="KW-0249">Electron transport</keyword>
<dbReference type="InterPro" id="IPR051269">
    <property type="entry name" value="Fe-S_cluster_ET"/>
</dbReference>
<name>A0A1A3CJQ1_MYCAS</name>
<organism evidence="10 11">
    <name type="scientific">Mycobacterium asiaticum</name>
    <dbReference type="NCBI Taxonomy" id="1790"/>
    <lineage>
        <taxon>Bacteria</taxon>
        <taxon>Bacillati</taxon>
        <taxon>Actinomycetota</taxon>
        <taxon>Actinomycetes</taxon>
        <taxon>Mycobacteriales</taxon>
        <taxon>Mycobacteriaceae</taxon>
        <taxon>Mycobacterium</taxon>
    </lineage>
</organism>
<accession>A0A1A3CJQ1</accession>
<dbReference type="EMBL" id="LZKQ01000090">
    <property type="protein sequence ID" value="OBI87249.1"/>
    <property type="molecule type" value="Genomic_DNA"/>
</dbReference>
<keyword evidence="5 8" id="KW-0408">Iron</keyword>
<dbReference type="GO" id="GO:0051538">
    <property type="term" value="F:3 iron, 4 sulfur cluster binding"/>
    <property type="evidence" value="ECO:0007669"/>
    <property type="project" value="UniProtKB-KW"/>
</dbReference>
<dbReference type="GO" id="GO:0005506">
    <property type="term" value="F:iron ion binding"/>
    <property type="evidence" value="ECO:0007669"/>
    <property type="project" value="UniProtKB-UniRule"/>
</dbReference>
<dbReference type="InterPro" id="IPR017896">
    <property type="entry name" value="4Fe4S_Fe-S-bd"/>
</dbReference>
<comment type="caution">
    <text evidence="10">The sequence shown here is derived from an EMBL/GenBank/DDBJ whole genome shotgun (WGS) entry which is preliminary data.</text>
</comment>
<evidence type="ECO:0000256" key="4">
    <source>
        <dbReference type="ARBA" id="ARBA00022982"/>
    </source>
</evidence>
<dbReference type="Proteomes" id="UP000093795">
    <property type="component" value="Unassembled WGS sequence"/>
</dbReference>
<keyword evidence="7" id="KW-0003">3Fe-4S</keyword>
<sequence>MSRISIDADRCVGHGRCYSLAPDVFDADEVGHSVLRVEDVSGELEQHAVVGAQNCPEEAITLTS</sequence>
<protein>
    <recommendedName>
        <fullName evidence="8">Ferredoxin</fullName>
    </recommendedName>
</protein>
<dbReference type="eggNOG" id="COG1141">
    <property type="taxonomic scope" value="Bacteria"/>
</dbReference>
<evidence type="ECO:0000256" key="1">
    <source>
        <dbReference type="ARBA" id="ARBA00001927"/>
    </source>
</evidence>
<dbReference type="PANTHER" id="PTHR36923">
    <property type="entry name" value="FERREDOXIN"/>
    <property type="match status" value="1"/>
</dbReference>
<evidence type="ECO:0000259" key="9">
    <source>
        <dbReference type="PROSITE" id="PS51379"/>
    </source>
</evidence>
<dbReference type="STRING" id="1790.A5645_16230"/>
<dbReference type="SUPFAM" id="SSF54862">
    <property type="entry name" value="4Fe-4S ferredoxins"/>
    <property type="match status" value="1"/>
</dbReference>
<dbReference type="GO" id="GO:0009055">
    <property type="term" value="F:electron transfer activity"/>
    <property type="evidence" value="ECO:0007669"/>
    <property type="project" value="UniProtKB-UniRule"/>
</dbReference>
<evidence type="ECO:0000256" key="8">
    <source>
        <dbReference type="RuleBase" id="RU368020"/>
    </source>
</evidence>
<proteinExistence type="predicted"/>
<evidence type="ECO:0000313" key="11">
    <source>
        <dbReference type="Proteomes" id="UP000093795"/>
    </source>
</evidence>
<dbReference type="OrthoDB" id="3215519at2"/>
<evidence type="ECO:0000256" key="3">
    <source>
        <dbReference type="ARBA" id="ARBA00022723"/>
    </source>
</evidence>
<dbReference type="Gene3D" id="3.30.70.20">
    <property type="match status" value="1"/>
</dbReference>
<evidence type="ECO:0000256" key="5">
    <source>
        <dbReference type="ARBA" id="ARBA00023004"/>
    </source>
</evidence>
<evidence type="ECO:0000313" key="10">
    <source>
        <dbReference type="EMBL" id="OBI87249.1"/>
    </source>
</evidence>
<dbReference type="PRINTS" id="PR00352">
    <property type="entry name" value="3FE4SFRDOXIN"/>
</dbReference>
<keyword evidence="6 8" id="KW-0411">Iron-sulfur</keyword>